<dbReference type="PROSITE" id="PS01156">
    <property type="entry name" value="TONB_DEPENDENT_REC_2"/>
    <property type="match status" value="1"/>
</dbReference>
<evidence type="ECO:0000256" key="1">
    <source>
        <dbReference type="ARBA" id="ARBA00004571"/>
    </source>
</evidence>
<evidence type="ECO:0000256" key="8">
    <source>
        <dbReference type="ARBA" id="ARBA00023170"/>
    </source>
</evidence>
<comment type="subcellular location">
    <subcellularLocation>
        <location evidence="1">Cell outer membrane</location>
        <topology evidence="1">Multi-pass membrane protein</topology>
    </subcellularLocation>
</comment>
<dbReference type="Gene3D" id="2.40.170.20">
    <property type="entry name" value="TonB-dependent receptor, beta-barrel domain"/>
    <property type="match status" value="1"/>
</dbReference>
<evidence type="ECO:0000256" key="2">
    <source>
        <dbReference type="ARBA" id="ARBA00022448"/>
    </source>
</evidence>
<dbReference type="PATRIC" id="fig|1702214.3.peg.1813"/>
<dbReference type="InterPro" id="IPR010917">
    <property type="entry name" value="TonB_rcpt_CS"/>
</dbReference>
<evidence type="ECO:0000313" key="13">
    <source>
        <dbReference type="EMBL" id="KQM08953.1"/>
    </source>
</evidence>
<dbReference type="Proteomes" id="UP000054172">
    <property type="component" value="Unassembled WGS sequence"/>
</dbReference>
<protein>
    <recommendedName>
        <fullName evidence="15">TonB-dependent receptor</fullName>
    </recommendedName>
</protein>
<evidence type="ECO:0000256" key="6">
    <source>
        <dbReference type="ARBA" id="ARBA00023077"/>
    </source>
</evidence>
<keyword evidence="8" id="KW-0675">Receptor</keyword>
<dbReference type="GO" id="GO:0015344">
    <property type="term" value="F:siderophore uptake transmembrane transporter activity"/>
    <property type="evidence" value="ECO:0007669"/>
    <property type="project" value="TreeGrafter"/>
</dbReference>
<evidence type="ECO:0000256" key="7">
    <source>
        <dbReference type="ARBA" id="ARBA00023136"/>
    </source>
</evidence>
<comment type="similarity">
    <text evidence="10">Belongs to the TonB-dependent receptor family.</text>
</comment>
<keyword evidence="7 10" id="KW-0472">Membrane</keyword>
<dbReference type="Gene3D" id="2.170.130.10">
    <property type="entry name" value="TonB-dependent receptor, plug domain"/>
    <property type="match status" value="1"/>
</dbReference>
<dbReference type="Pfam" id="PF07715">
    <property type="entry name" value="Plug"/>
    <property type="match status" value="1"/>
</dbReference>
<keyword evidence="9" id="KW-0998">Cell outer membrane</keyword>
<organism evidence="13 14">
    <name type="scientific">Candidatus [Bacteroides] periocalifornicus</name>
    <dbReference type="NCBI Taxonomy" id="1702214"/>
    <lineage>
        <taxon>Bacteria</taxon>
        <taxon>Pseudomonadati</taxon>
        <taxon>Bacteroidota</taxon>
    </lineage>
</organism>
<keyword evidence="2" id="KW-0813">Transport</keyword>
<evidence type="ECO:0000256" key="9">
    <source>
        <dbReference type="ARBA" id="ARBA00023237"/>
    </source>
</evidence>
<dbReference type="EMBL" id="LIIK01000017">
    <property type="protein sequence ID" value="KQM08953.1"/>
    <property type="molecule type" value="Genomic_DNA"/>
</dbReference>
<evidence type="ECO:0000256" key="10">
    <source>
        <dbReference type="RuleBase" id="RU003357"/>
    </source>
</evidence>
<reference evidence="13" key="1">
    <citation type="submission" date="2015-08" db="EMBL/GenBank/DDBJ databases">
        <title>Candidatus Bacteriodes Periocalifornicus.</title>
        <authorList>
            <person name="McLean J.S."/>
            <person name="Kelley S."/>
        </authorList>
    </citation>
    <scope>NUCLEOTIDE SEQUENCE [LARGE SCALE GENOMIC DNA]</scope>
    <source>
        <strain evidence="13">12B</strain>
    </source>
</reference>
<dbReference type="AlphaFoldDB" id="A0A0Q4B7D4"/>
<comment type="caution">
    <text evidence="13">The sequence shown here is derived from an EMBL/GenBank/DDBJ whole genome shotgun (WGS) entry which is preliminary data.</text>
</comment>
<keyword evidence="4" id="KW-0812">Transmembrane</keyword>
<evidence type="ECO:0000259" key="12">
    <source>
        <dbReference type="Pfam" id="PF07715"/>
    </source>
</evidence>
<dbReference type="InterPro" id="IPR039426">
    <property type="entry name" value="TonB-dep_rcpt-like"/>
</dbReference>
<dbReference type="InterPro" id="IPR012910">
    <property type="entry name" value="Plug_dom"/>
</dbReference>
<dbReference type="InterPro" id="IPR000531">
    <property type="entry name" value="Beta-barrel_TonB"/>
</dbReference>
<gene>
    <name evidence="13" type="ORF">AL399_04520</name>
</gene>
<dbReference type="InterPro" id="IPR037066">
    <property type="entry name" value="Plug_dom_sf"/>
</dbReference>
<dbReference type="SUPFAM" id="SSF56935">
    <property type="entry name" value="Porins"/>
    <property type="match status" value="1"/>
</dbReference>
<keyword evidence="14" id="KW-1185">Reference proteome</keyword>
<dbReference type="PANTHER" id="PTHR30069">
    <property type="entry name" value="TONB-DEPENDENT OUTER MEMBRANE RECEPTOR"/>
    <property type="match status" value="1"/>
</dbReference>
<keyword evidence="3" id="KW-1134">Transmembrane beta strand</keyword>
<evidence type="ECO:0008006" key="15">
    <source>
        <dbReference type="Google" id="ProtNLM"/>
    </source>
</evidence>
<keyword evidence="5" id="KW-0732">Signal</keyword>
<evidence type="ECO:0000256" key="4">
    <source>
        <dbReference type="ARBA" id="ARBA00022692"/>
    </source>
</evidence>
<name>A0A0Q4B7D4_9BACT</name>
<dbReference type="Pfam" id="PF00593">
    <property type="entry name" value="TonB_dep_Rec_b-barrel"/>
    <property type="match status" value="1"/>
</dbReference>
<sequence>MTQPPDCDLHIALQEATVSIEQVRVSASLTHEKAKLLPAVVKSVDANFIATHRETTLSQTLAAIPGVHSMSIGSGMGKPMIRGMGFNRIAVVDRGIKQEGQQWGADHGLEFDQMAVQNLGVYKGAMGLQYGGDALGGAIVINDDIPLPDYGIHGNGHLWGGSNSWLLGASAGVGFRNDGFFANGQLTGTQYGDYAVPTDHIVYLTRRIPVYDRRMKNTAGHELDGSLTLGSTGRYGTLAVTTSHVHQKMGFFPGSHGVPSEERVRPDGNSRNIGLPYALAEHSKLLVNYRTPAQVVGWQFLVDLGVQRNHREEWAEFHTHYPGQTAPAKDADMELLFDLWTYSAAPKVVWHPQEGVEYRFGLDGQYQHHGIGGFNFLLPRYQRGVIGAYATRRSRINPQITVEGGLRVDGAQTRIEAYRDQHLANYLRVYAQADQATQDAYSLRAQALRRNFWNWSLSLGARYTPLEHLALKLYLGRSYRLPSVNELGANGVHHGSYRHEQGDPKMAAEQGYQLDAELQYDNGNIMVALNPFAAYYTNYIYLNPSGQWSLLPHAGQIYQFCQAQARMWGGEMEVHGHPVHGLTVGASGAFLRQDNLTDGYPLPFAPQTKVTGQLAWNLFNARPKWGVLTLRVLPLYLFAQERIARNEDTTPGHFQLNAEVAYRHAFGEQALTLRLACDNALDTKYFNHLSYYRQLGIPEPGRAFTLQVDYSF</sequence>
<evidence type="ECO:0000256" key="3">
    <source>
        <dbReference type="ARBA" id="ARBA00022452"/>
    </source>
</evidence>
<keyword evidence="6 10" id="KW-0798">TonB box</keyword>
<proteinExistence type="inferred from homology"/>
<feature type="domain" description="TonB-dependent receptor plug" evidence="12">
    <location>
        <begin position="37"/>
        <end position="138"/>
    </location>
</feature>
<dbReference type="GO" id="GO:0009279">
    <property type="term" value="C:cell outer membrane"/>
    <property type="evidence" value="ECO:0007669"/>
    <property type="project" value="UniProtKB-SubCell"/>
</dbReference>
<evidence type="ECO:0000313" key="14">
    <source>
        <dbReference type="Proteomes" id="UP000054172"/>
    </source>
</evidence>
<evidence type="ECO:0000259" key="11">
    <source>
        <dbReference type="Pfam" id="PF00593"/>
    </source>
</evidence>
<feature type="domain" description="TonB-dependent receptor-like beta-barrel" evidence="11">
    <location>
        <begin position="349"/>
        <end position="679"/>
    </location>
</feature>
<evidence type="ECO:0000256" key="5">
    <source>
        <dbReference type="ARBA" id="ARBA00022729"/>
    </source>
</evidence>
<dbReference type="InterPro" id="IPR036942">
    <property type="entry name" value="Beta-barrel_TonB_sf"/>
</dbReference>
<dbReference type="STRING" id="1702214.AL399_04520"/>
<dbReference type="GO" id="GO:0044718">
    <property type="term" value="P:siderophore transmembrane transport"/>
    <property type="evidence" value="ECO:0007669"/>
    <property type="project" value="TreeGrafter"/>
</dbReference>
<accession>A0A0Q4B7D4</accession>
<dbReference type="PANTHER" id="PTHR30069:SF29">
    <property type="entry name" value="HEMOGLOBIN AND HEMOGLOBIN-HAPTOGLOBIN-BINDING PROTEIN 1-RELATED"/>
    <property type="match status" value="1"/>
</dbReference>